<name>A0A7W7HRY2_9ACTN</name>
<feature type="chain" id="PRO_5030878303" evidence="1">
    <location>
        <begin position="27"/>
        <end position="269"/>
    </location>
</feature>
<keyword evidence="3" id="KW-0378">Hydrolase</keyword>
<dbReference type="RefSeq" id="WP_239087704.1">
    <property type="nucleotide sequence ID" value="NZ_BOMK01000054.1"/>
</dbReference>
<sequence length="269" mass="28218">MKRRHIRIAAALLTAAGTLGALPAAAAVTRIAGTGRVVTAGTPLNTRSGPSASSAKTGTLRNGATVSIVCRVAGEFIRGTVRNTGYWDRLADDSYISDAYVRRRNFPIPRCRKTAPMPAVTGSWMLPVTAGLVSGFRPPDRPVHDGVDLGATRNTPIRAASAGKVIKVVCNVSAGSCDVDGKLTLTGCGWYAEVRHPGDIVTRYCHMVRRPAVTVGQTVTRGTILGYVGSSGSSSGPHLHFEVHTGSPATRANAIDPVAFMRARGLYIG</sequence>
<reference evidence="3 4" key="1">
    <citation type="submission" date="2020-08" db="EMBL/GenBank/DDBJ databases">
        <title>Sequencing the genomes of 1000 actinobacteria strains.</title>
        <authorList>
            <person name="Klenk H.-P."/>
        </authorList>
    </citation>
    <scope>NUCLEOTIDE SEQUENCE [LARGE SCALE GENOMIC DNA]</scope>
    <source>
        <strain evidence="3 4">DSM 43149</strain>
    </source>
</reference>
<organism evidence="3 4">
    <name type="scientific">Actinoplanes digitatis</name>
    <dbReference type="NCBI Taxonomy" id="1868"/>
    <lineage>
        <taxon>Bacteria</taxon>
        <taxon>Bacillati</taxon>
        <taxon>Actinomycetota</taxon>
        <taxon>Actinomycetes</taxon>
        <taxon>Micromonosporales</taxon>
        <taxon>Micromonosporaceae</taxon>
        <taxon>Actinoplanes</taxon>
    </lineage>
</organism>
<dbReference type="InterPro" id="IPR011055">
    <property type="entry name" value="Dup_hybrid_motif"/>
</dbReference>
<dbReference type="PANTHER" id="PTHR21666">
    <property type="entry name" value="PEPTIDASE-RELATED"/>
    <property type="match status" value="1"/>
</dbReference>
<keyword evidence="4" id="KW-1185">Reference proteome</keyword>
<evidence type="ECO:0000313" key="3">
    <source>
        <dbReference type="EMBL" id="MBB4759676.1"/>
    </source>
</evidence>
<dbReference type="Proteomes" id="UP000578112">
    <property type="component" value="Unassembled WGS sequence"/>
</dbReference>
<dbReference type="Gene3D" id="2.30.30.40">
    <property type="entry name" value="SH3 Domains"/>
    <property type="match status" value="1"/>
</dbReference>
<dbReference type="EMBL" id="JACHNH010000001">
    <property type="protein sequence ID" value="MBB4759676.1"/>
    <property type="molecule type" value="Genomic_DNA"/>
</dbReference>
<dbReference type="PANTHER" id="PTHR21666:SF270">
    <property type="entry name" value="MUREIN HYDROLASE ACTIVATOR ENVC"/>
    <property type="match status" value="1"/>
</dbReference>
<dbReference type="SUPFAM" id="SSF51261">
    <property type="entry name" value="Duplicated hybrid motif"/>
    <property type="match status" value="1"/>
</dbReference>
<dbReference type="Gene3D" id="2.70.70.10">
    <property type="entry name" value="Glucose Permease (Domain IIA)"/>
    <property type="match status" value="1"/>
</dbReference>
<protein>
    <submittedName>
        <fullName evidence="3">Murein DD-endopeptidase MepM/ murein hydrolase activator NlpD</fullName>
    </submittedName>
</protein>
<feature type="signal peptide" evidence="1">
    <location>
        <begin position="1"/>
        <end position="26"/>
    </location>
</feature>
<evidence type="ECO:0000313" key="4">
    <source>
        <dbReference type="Proteomes" id="UP000578112"/>
    </source>
</evidence>
<dbReference type="CDD" id="cd12797">
    <property type="entry name" value="M23_peptidase"/>
    <property type="match status" value="1"/>
</dbReference>
<dbReference type="AlphaFoldDB" id="A0A7W7HRY2"/>
<dbReference type="Pfam" id="PF01551">
    <property type="entry name" value="Peptidase_M23"/>
    <property type="match status" value="1"/>
</dbReference>
<evidence type="ECO:0000256" key="1">
    <source>
        <dbReference type="SAM" id="SignalP"/>
    </source>
</evidence>
<feature type="domain" description="M23ase beta-sheet core" evidence="2">
    <location>
        <begin position="143"/>
        <end position="246"/>
    </location>
</feature>
<keyword evidence="1" id="KW-0732">Signal</keyword>
<dbReference type="InterPro" id="IPR016047">
    <property type="entry name" value="M23ase_b-sheet_dom"/>
</dbReference>
<dbReference type="GO" id="GO:0004222">
    <property type="term" value="F:metalloendopeptidase activity"/>
    <property type="evidence" value="ECO:0007669"/>
    <property type="project" value="TreeGrafter"/>
</dbReference>
<dbReference type="InterPro" id="IPR050570">
    <property type="entry name" value="Cell_wall_metabolism_enzyme"/>
</dbReference>
<comment type="caution">
    <text evidence="3">The sequence shown here is derived from an EMBL/GenBank/DDBJ whole genome shotgun (WGS) entry which is preliminary data.</text>
</comment>
<accession>A0A7W7HRY2</accession>
<proteinExistence type="predicted"/>
<gene>
    <name evidence="3" type="ORF">BJ971_000232</name>
</gene>
<evidence type="ECO:0000259" key="2">
    <source>
        <dbReference type="Pfam" id="PF01551"/>
    </source>
</evidence>